<sequence>MNGYFDAKFPHWSSQGNGCDTREAVLQRDGRDVVTGANCTIKSGTWYSRYDGATWTKSSDVDIDHVVPRANAWVSGASAWTQAQREAFANDLTRPELLTVTDNVNQAKGDRAPEAWKPPLSSAWCGYAADWIAVKHHYQLTVTRAEHDALDTMLATCDEAQR</sequence>
<dbReference type="Proteomes" id="UP001500192">
    <property type="component" value="Unassembled WGS sequence"/>
</dbReference>
<dbReference type="EMBL" id="BAABIB010000122">
    <property type="protein sequence ID" value="GAA4661686.1"/>
    <property type="molecule type" value="Genomic_DNA"/>
</dbReference>
<gene>
    <name evidence="2" type="ORF">GCM10023214_62460</name>
</gene>
<evidence type="ECO:0000313" key="2">
    <source>
        <dbReference type="EMBL" id="GAA4661686.1"/>
    </source>
</evidence>
<dbReference type="Pfam" id="PF07510">
    <property type="entry name" value="GmrSD_C"/>
    <property type="match status" value="1"/>
</dbReference>
<dbReference type="InterPro" id="IPR011089">
    <property type="entry name" value="GmrSD_C"/>
</dbReference>
<proteinExistence type="predicted"/>
<evidence type="ECO:0000313" key="3">
    <source>
        <dbReference type="Proteomes" id="UP001500192"/>
    </source>
</evidence>
<keyword evidence="3" id="KW-1185">Reference proteome</keyword>
<comment type="caution">
    <text evidence="2">The sequence shown here is derived from an EMBL/GenBank/DDBJ whole genome shotgun (WGS) entry which is preliminary data.</text>
</comment>
<name>A0ABP8VHE7_9PSEU</name>
<dbReference type="PANTHER" id="PTHR24094:SF15">
    <property type="entry name" value="AMP-DEPENDENT SYNTHETASE_LIGASE DOMAIN-CONTAINING PROTEIN-RELATED"/>
    <property type="match status" value="1"/>
</dbReference>
<organism evidence="2 3">
    <name type="scientific">Amycolatopsis dongchuanensis</name>
    <dbReference type="NCBI Taxonomy" id="1070866"/>
    <lineage>
        <taxon>Bacteria</taxon>
        <taxon>Bacillati</taxon>
        <taxon>Actinomycetota</taxon>
        <taxon>Actinomycetes</taxon>
        <taxon>Pseudonocardiales</taxon>
        <taxon>Pseudonocardiaceae</taxon>
        <taxon>Amycolatopsis</taxon>
    </lineage>
</organism>
<accession>A0ABP8VHE7</accession>
<reference evidence="3" key="1">
    <citation type="journal article" date="2019" name="Int. J. Syst. Evol. Microbiol.">
        <title>The Global Catalogue of Microorganisms (GCM) 10K type strain sequencing project: providing services to taxonomists for standard genome sequencing and annotation.</title>
        <authorList>
            <consortium name="The Broad Institute Genomics Platform"/>
            <consortium name="The Broad Institute Genome Sequencing Center for Infectious Disease"/>
            <person name="Wu L."/>
            <person name="Ma J."/>
        </authorList>
    </citation>
    <scope>NUCLEOTIDE SEQUENCE [LARGE SCALE GENOMIC DNA]</scope>
    <source>
        <strain evidence="3">JCM 18054</strain>
    </source>
</reference>
<evidence type="ECO:0000259" key="1">
    <source>
        <dbReference type="Pfam" id="PF07510"/>
    </source>
</evidence>
<dbReference type="PANTHER" id="PTHR24094">
    <property type="entry name" value="SECRETED PROTEIN"/>
    <property type="match status" value="1"/>
</dbReference>
<protein>
    <recommendedName>
        <fullName evidence="1">GmrSD restriction endonucleases C-terminal domain-containing protein</fullName>
    </recommendedName>
</protein>
<feature type="domain" description="GmrSD restriction endonucleases C-terminal" evidence="1">
    <location>
        <begin position="53"/>
        <end position="150"/>
    </location>
</feature>